<accession>T1CDX7</accession>
<comment type="cofactor">
    <cofactor evidence="5">
        <name>[2Fe-2S] cluster</name>
        <dbReference type="ChEBI" id="CHEBI:190135"/>
    </cofactor>
</comment>
<evidence type="ECO:0000256" key="4">
    <source>
        <dbReference type="ARBA" id="ARBA00023014"/>
    </source>
</evidence>
<name>T1CDX7_9ZZZZ</name>
<gene>
    <name evidence="7" type="ORF">B1A_00630</name>
</gene>
<dbReference type="InterPro" id="IPR017941">
    <property type="entry name" value="Rieske_2Fe-2S"/>
</dbReference>
<evidence type="ECO:0000256" key="1">
    <source>
        <dbReference type="ARBA" id="ARBA00022714"/>
    </source>
</evidence>
<dbReference type="PANTHER" id="PTHR21496">
    <property type="entry name" value="FERREDOXIN-RELATED"/>
    <property type="match status" value="1"/>
</dbReference>
<feature type="non-terminal residue" evidence="7">
    <location>
        <position position="1"/>
    </location>
</feature>
<keyword evidence="4" id="KW-0411">Iron-sulfur</keyword>
<dbReference type="EMBL" id="AUZX01000477">
    <property type="protein sequence ID" value="EQD80687.1"/>
    <property type="molecule type" value="Genomic_DNA"/>
</dbReference>
<evidence type="ECO:0000256" key="2">
    <source>
        <dbReference type="ARBA" id="ARBA00022723"/>
    </source>
</evidence>
<evidence type="ECO:0000256" key="5">
    <source>
        <dbReference type="ARBA" id="ARBA00034078"/>
    </source>
</evidence>
<dbReference type="PANTHER" id="PTHR21496:SF0">
    <property type="entry name" value="RIESKE DOMAIN-CONTAINING PROTEIN"/>
    <property type="match status" value="1"/>
</dbReference>
<reference evidence="7" key="1">
    <citation type="submission" date="2013-08" db="EMBL/GenBank/DDBJ databases">
        <authorList>
            <person name="Mendez C."/>
            <person name="Richter M."/>
            <person name="Ferrer M."/>
            <person name="Sanchez J."/>
        </authorList>
    </citation>
    <scope>NUCLEOTIDE SEQUENCE</scope>
</reference>
<dbReference type="PROSITE" id="PS51296">
    <property type="entry name" value="RIESKE"/>
    <property type="match status" value="1"/>
</dbReference>
<feature type="domain" description="Rieske" evidence="6">
    <location>
        <begin position="18"/>
        <end position="118"/>
    </location>
</feature>
<dbReference type="AlphaFoldDB" id="T1CDX7"/>
<dbReference type="GO" id="GO:0051537">
    <property type="term" value="F:2 iron, 2 sulfur cluster binding"/>
    <property type="evidence" value="ECO:0007669"/>
    <property type="project" value="UniProtKB-KW"/>
</dbReference>
<keyword evidence="1" id="KW-0001">2Fe-2S</keyword>
<dbReference type="GO" id="GO:0046872">
    <property type="term" value="F:metal ion binding"/>
    <property type="evidence" value="ECO:0007669"/>
    <property type="project" value="UniProtKB-KW"/>
</dbReference>
<dbReference type="Pfam" id="PF00355">
    <property type="entry name" value="Rieske"/>
    <property type="match status" value="1"/>
</dbReference>
<dbReference type="SUPFAM" id="SSF50022">
    <property type="entry name" value="ISP domain"/>
    <property type="match status" value="1"/>
</dbReference>
<evidence type="ECO:0000259" key="6">
    <source>
        <dbReference type="PROSITE" id="PS51296"/>
    </source>
</evidence>
<dbReference type="InterPro" id="IPR036922">
    <property type="entry name" value="Rieske_2Fe-2S_sf"/>
</dbReference>
<organism evidence="7">
    <name type="scientific">mine drainage metagenome</name>
    <dbReference type="NCBI Taxonomy" id="410659"/>
    <lineage>
        <taxon>unclassified sequences</taxon>
        <taxon>metagenomes</taxon>
        <taxon>ecological metagenomes</taxon>
    </lineage>
</organism>
<comment type="caution">
    <text evidence="7">The sequence shown here is derived from an EMBL/GenBank/DDBJ whole genome shotgun (WGS) entry which is preliminary data.</text>
</comment>
<evidence type="ECO:0000256" key="3">
    <source>
        <dbReference type="ARBA" id="ARBA00023004"/>
    </source>
</evidence>
<protein>
    <submittedName>
        <fullName evidence="7">Rieske [2Fe-2S] iron-sulfur domain protein</fullName>
    </submittedName>
</protein>
<proteinExistence type="predicted"/>
<keyword evidence="2" id="KW-0479">Metal-binding</keyword>
<sequence length="120" mass="13285">SIVSITIYNSSKSEIMKWYVVGKTTSLKEGDIAKVNLNRMEIIIMKVKGDYFATSHLCSHENYDLAEGFIDDGTLICPNHFATFNPKTGEVISPPEGAEEISPLKSFKTKVENGEILVEA</sequence>
<evidence type="ECO:0000313" key="7">
    <source>
        <dbReference type="EMBL" id="EQD80687.1"/>
    </source>
</evidence>
<reference evidence="7" key="2">
    <citation type="journal article" date="2014" name="ISME J.">
        <title>Microbial stratification in low pH oxic and suboxic macroscopic growths along an acid mine drainage.</title>
        <authorList>
            <person name="Mendez-Garcia C."/>
            <person name="Mesa V."/>
            <person name="Sprenger R.R."/>
            <person name="Richter M."/>
            <person name="Diez M.S."/>
            <person name="Solano J."/>
            <person name="Bargiela R."/>
            <person name="Golyshina O.V."/>
            <person name="Manteca A."/>
            <person name="Ramos J.L."/>
            <person name="Gallego J.R."/>
            <person name="Llorente I."/>
            <person name="Martins Dos Santos V.A."/>
            <person name="Jensen O.N."/>
            <person name="Pelaez A.I."/>
            <person name="Sanchez J."/>
            <person name="Ferrer M."/>
        </authorList>
    </citation>
    <scope>NUCLEOTIDE SEQUENCE</scope>
</reference>
<keyword evidence="3" id="KW-0408">Iron</keyword>
<dbReference type="Gene3D" id="2.102.10.10">
    <property type="entry name" value="Rieske [2Fe-2S] iron-sulphur domain"/>
    <property type="match status" value="1"/>
</dbReference>